<dbReference type="Proteomes" id="UP000268623">
    <property type="component" value="Unassembled WGS sequence"/>
</dbReference>
<name>A0A3M9XS87_9HYPH</name>
<gene>
    <name evidence="1" type="ORF">D1O30_17685</name>
</gene>
<keyword evidence="2" id="KW-1185">Reference proteome</keyword>
<dbReference type="AlphaFoldDB" id="A0A3M9XS87"/>
<reference evidence="1 2" key="1">
    <citation type="submission" date="2018-08" db="EMBL/GenBank/DDBJ databases">
        <title>Genome sequence of Methylocystis hirsuta CSC1, a methanotroph able to accumulate PHAs.</title>
        <authorList>
            <person name="Bordel S."/>
            <person name="Rodriguez E."/>
            <person name="Gancedo J."/>
            <person name="Munoz R."/>
        </authorList>
    </citation>
    <scope>NUCLEOTIDE SEQUENCE [LARGE SCALE GENOMIC DNA]</scope>
    <source>
        <strain evidence="1 2">CSC1</strain>
    </source>
</reference>
<dbReference type="EMBL" id="QWDD01000001">
    <property type="protein sequence ID" value="RNJ51157.1"/>
    <property type="molecule type" value="Genomic_DNA"/>
</dbReference>
<evidence type="ECO:0000313" key="2">
    <source>
        <dbReference type="Proteomes" id="UP000268623"/>
    </source>
</evidence>
<accession>A0A3M9XS87</accession>
<proteinExistence type="predicted"/>
<organism evidence="1 2">
    <name type="scientific">Methylocystis hirsuta</name>
    <dbReference type="NCBI Taxonomy" id="369798"/>
    <lineage>
        <taxon>Bacteria</taxon>
        <taxon>Pseudomonadati</taxon>
        <taxon>Pseudomonadota</taxon>
        <taxon>Alphaproteobacteria</taxon>
        <taxon>Hyphomicrobiales</taxon>
        <taxon>Methylocystaceae</taxon>
        <taxon>Methylocystis</taxon>
    </lineage>
</organism>
<sequence length="63" mass="6652">MIGLVNRDSSSRCKTGRGELALSAIVSARGRGLLTAMVFALAARSAESTGERRGRVDSAMARR</sequence>
<comment type="caution">
    <text evidence="1">The sequence shown here is derived from an EMBL/GenBank/DDBJ whole genome shotgun (WGS) entry which is preliminary data.</text>
</comment>
<protein>
    <submittedName>
        <fullName evidence="1">Uncharacterized protein</fullName>
    </submittedName>
</protein>
<evidence type="ECO:0000313" key="1">
    <source>
        <dbReference type="EMBL" id="RNJ51157.1"/>
    </source>
</evidence>